<dbReference type="PANTHER" id="PTHR34386:SF1">
    <property type="entry name" value="GLUTAREDOXIN-LIKE PROTEIN NRDH"/>
    <property type="match status" value="1"/>
</dbReference>
<dbReference type="GO" id="GO:0009055">
    <property type="term" value="F:electron transfer activity"/>
    <property type="evidence" value="ECO:0007669"/>
    <property type="project" value="TreeGrafter"/>
</dbReference>
<evidence type="ECO:0000259" key="1">
    <source>
        <dbReference type="Pfam" id="PF00462"/>
    </source>
</evidence>
<sequence>MNMVKVYSINNCPWCDKAKKYLQSRQVEYVECNIEMDEAALAECKALTNDEVVPVITADGKEYVLGFDKAKIDALLGL</sequence>
<accession>A0A1H3VFQ0</accession>
<dbReference type="InterPro" id="IPR036249">
    <property type="entry name" value="Thioredoxin-like_sf"/>
</dbReference>
<dbReference type="PROSITE" id="PS51354">
    <property type="entry name" value="GLUTAREDOXIN_2"/>
    <property type="match status" value="1"/>
</dbReference>
<organism evidence="2 3">
    <name type="scientific">Selenomonas ruminantium</name>
    <dbReference type="NCBI Taxonomy" id="971"/>
    <lineage>
        <taxon>Bacteria</taxon>
        <taxon>Bacillati</taxon>
        <taxon>Bacillota</taxon>
        <taxon>Negativicutes</taxon>
        <taxon>Selenomonadales</taxon>
        <taxon>Selenomonadaceae</taxon>
        <taxon>Selenomonas</taxon>
    </lineage>
</organism>
<feature type="domain" description="Glutaredoxin" evidence="1">
    <location>
        <begin position="4"/>
        <end position="61"/>
    </location>
</feature>
<dbReference type="SUPFAM" id="SSF52833">
    <property type="entry name" value="Thioredoxin-like"/>
    <property type="match status" value="1"/>
</dbReference>
<evidence type="ECO:0000313" key="2">
    <source>
        <dbReference type="EMBL" id="SDZ73586.1"/>
    </source>
</evidence>
<dbReference type="CDD" id="cd02976">
    <property type="entry name" value="NrdH"/>
    <property type="match status" value="1"/>
</dbReference>
<dbReference type="EMBL" id="FNQG01000002">
    <property type="protein sequence ID" value="SDZ73586.1"/>
    <property type="molecule type" value="Genomic_DNA"/>
</dbReference>
<dbReference type="InterPro" id="IPR051548">
    <property type="entry name" value="Grx-like_ET"/>
</dbReference>
<dbReference type="GO" id="GO:0045454">
    <property type="term" value="P:cell redox homeostasis"/>
    <property type="evidence" value="ECO:0007669"/>
    <property type="project" value="TreeGrafter"/>
</dbReference>
<dbReference type="Proteomes" id="UP000183469">
    <property type="component" value="Unassembled WGS sequence"/>
</dbReference>
<dbReference type="InterPro" id="IPR011767">
    <property type="entry name" value="GLR_AS"/>
</dbReference>
<protein>
    <submittedName>
        <fullName evidence="2">Glutaredoxin-like protein, YruB-family</fullName>
    </submittedName>
</protein>
<dbReference type="PANTHER" id="PTHR34386">
    <property type="entry name" value="GLUTAREDOXIN"/>
    <property type="match status" value="1"/>
</dbReference>
<dbReference type="Gene3D" id="3.40.30.10">
    <property type="entry name" value="Glutaredoxin"/>
    <property type="match status" value="1"/>
</dbReference>
<dbReference type="Pfam" id="PF00462">
    <property type="entry name" value="Glutaredoxin"/>
    <property type="match status" value="1"/>
</dbReference>
<proteinExistence type="predicted"/>
<evidence type="ECO:0000313" key="3">
    <source>
        <dbReference type="Proteomes" id="UP000183469"/>
    </source>
</evidence>
<dbReference type="AlphaFoldDB" id="A0A1H3VFQ0"/>
<reference evidence="2 3" key="1">
    <citation type="submission" date="2016-10" db="EMBL/GenBank/DDBJ databases">
        <authorList>
            <person name="de Groot N.N."/>
        </authorList>
    </citation>
    <scope>NUCLEOTIDE SEQUENCE [LARGE SCALE GENOMIC DNA]</scope>
    <source>
        <strain evidence="2 3">DSM 2872</strain>
    </source>
</reference>
<dbReference type="PROSITE" id="PS00195">
    <property type="entry name" value="GLUTAREDOXIN_1"/>
    <property type="match status" value="1"/>
</dbReference>
<name>A0A1H3VFQ0_SELRU</name>
<dbReference type="InterPro" id="IPR002109">
    <property type="entry name" value="Glutaredoxin"/>
</dbReference>
<gene>
    <name evidence="2" type="ORF">SAMN05660648_00177</name>
</gene>